<reference evidence="1" key="1">
    <citation type="submission" date="2015-05" db="UniProtKB">
        <authorList>
            <consortium name="EnsemblMetazoa"/>
        </authorList>
    </citation>
    <scope>IDENTIFICATION</scope>
</reference>
<dbReference type="VEuPathDB" id="VectorBase:RPRC015146"/>
<dbReference type="EMBL" id="ACPB03007098">
    <property type="status" value="NOT_ANNOTATED_CDS"/>
    <property type="molecule type" value="Genomic_DNA"/>
</dbReference>
<accession>T1IFS7</accession>
<evidence type="ECO:0000313" key="2">
    <source>
        <dbReference type="Proteomes" id="UP000015103"/>
    </source>
</evidence>
<dbReference type="EMBL" id="ACPB03007099">
    <property type="status" value="NOT_ANNOTATED_CDS"/>
    <property type="molecule type" value="Genomic_DNA"/>
</dbReference>
<evidence type="ECO:0000313" key="1">
    <source>
        <dbReference type="EnsemblMetazoa" id="RPRC015146-PA"/>
    </source>
</evidence>
<keyword evidence="2" id="KW-1185">Reference proteome</keyword>
<dbReference type="EnsemblMetazoa" id="RPRC015146-RA">
    <property type="protein sequence ID" value="RPRC015146-PA"/>
    <property type="gene ID" value="RPRC015146"/>
</dbReference>
<dbReference type="Proteomes" id="UP000015103">
    <property type="component" value="Unassembled WGS sequence"/>
</dbReference>
<dbReference type="AlphaFoldDB" id="T1IFS7"/>
<dbReference type="InParanoid" id="T1IFS7"/>
<organism evidence="1 2">
    <name type="scientific">Rhodnius prolixus</name>
    <name type="common">Triatomid bug</name>
    <dbReference type="NCBI Taxonomy" id="13249"/>
    <lineage>
        <taxon>Eukaryota</taxon>
        <taxon>Metazoa</taxon>
        <taxon>Ecdysozoa</taxon>
        <taxon>Arthropoda</taxon>
        <taxon>Hexapoda</taxon>
        <taxon>Insecta</taxon>
        <taxon>Pterygota</taxon>
        <taxon>Neoptera</taxon>
        <taxon>Paraneoptera</taxon>
        <taxon>Hemiptera</taxon>
        <taxon>Heteroptera</taxon>
        <taxon>Panheteroptera</taxon>
        <taxon>Cimicomorpha</taxon>
        <taxon>Reduviidae</taxon>
        <taxon>Triatominae</taxon>
        <taxon>Rhodnius</taxon>
    </lineage>
</organism>
<protein>
    <submittedName>
        <fullName evidence="1">TLE_N domain-containing protein</fullName>
    </submittedName>
</protein>
<dbReference type="HOGENOM" id="CLU_2064342_0_0_1"/>
<proteinExistence type="predicted"/>
<sequence>MEMEKLAQEKTEMQRHYVMDKLLTCASHSFFFDVCLSLVLQLFWSLVLLPPPFPSIQEEVWGCLENNLCFEMYYEMSYGLNVEMHKQISQGLPKKKRGKFTFTPLWVRISVLTKQSTQQ</sequence>
<name>T1IFS7_RHOPR</name>